<organism evidence="1 2">
    <name type="scientific">Marinobacter fuscus</name>
    <dbReference type="NCBI Taxonomy" id="2109942"/>
    <lineage>
        <taxon>Bacteria</taxon>
        <taxon>Pseudomonadati</taxon>
        <taxon>Pseudomonadota</taxon>
        <taxon>Gammaproteobacteria</taxon>
        <taxon>Pseudomonadales</taxon>
        <taxon>Marinobacteraceae</taxon>
        <taxon>Marinobacter</taxon>
    </lineage>
</organism>
<dbReference type="RefSeq" id="WP_106762076.1">
    <property type="nucleotide sequence ID" value="NZ_PXNP01000052.1"/>
</dbReference>
<comment type="caution">
    <text evidence="1">The sequence shown here is derived from an EMBL/GenBank/DDBJ whole genome shotgun (WGS) entry which is preliminary data.</text>
</comment>
<evidence type="ECO:0000313" key="2">
    <source>
        <dbReference type="Proteomes" id="UP000239866"/>
    </source>
</evidence>
<reference evidence="1 2" key="1">
    <citation type="submission" date="2018-03" db="EMBL/GenBank/DDBJ databases">
        <title>Marinobacter brunus sp. nov., a marine bacterium of Gamma-proteobacteria isolated from the surface seawater of the South China Sea.</title>
        <authorList>
            <person name="Cheng H."/>
            <person name="Wu Y.-H."/>
            <person name="Xamxidin M."/>
            <person name="Xu X.-W."/>
        </authorList>
    </citation>
    <scope>NUCLEOTIDE SEQUENCE [LARGE SCALE GENOMIC DNA]</scope>
    <source>
        <strain evidence="1 2">NH169-3</strain>
    </source>
</reference>
<proteinExistence type="predicted"/>
<gene>
    <name evidence="1" type="ORF">C7H09_08215</name>
</gene>
<keyword evidence="2" id="KW-1185">Reference proteome</keyword>
<accession>A0A2T1KFT4</accession>
<sequence length="152" mass="17716">MSIEERFWKYQDVWSDCYFGYVLLPNLSGENGQDVIQECLSQNNQLDFYPWLNEKETITFPSRGLKQVSLEEFENLFIQMASEAIRYGSERQLSDADLKMLLASFQEELVNPAFFSNFTRSGWHPVTNHSRDSFLCAVGKNKIGMWLTCDDE</sequence>
<dbReference type="OrthoDB" id="6699896at2"/>
<dbReference type="Proteomes" id="UP000239866">
    <property type="component" value="Unassembled WGS sequence"/>
</dbReference>
<dbReference type="EMBL" id="PXNP01000052">
    <property type="protein sequence ID" value="PSF08991.1"/>
    <property type="molecule type" value="Genomic_DNA"/>
</dbReference>
<evidence type="ECO:0000313" key="1">
    <source>
        <dbReference type="EMBL" id="PSF08991.1"/>
    </source>
</evidence>
<protein>
    <submittedName>
        <fullName evidence="1">Uncharacterized protein</fullName>
    </submittedName>
</protein>
<dbReference type="AlphaFoldDB" id="A0A2T1KFT4"/>
<name>A0A2T1KFT4_9GAMM</name>